<dbReference type="AlphaFoldDB" id="Q30R93"/>
<evidence type="ECO:0000259" key="2">
    <source>
        <dbReference type="Pfam" id="PF20250"/>
    </source>
</evidence>
<keyword evidence="1" id="KW-0175">Coiled coil</keyword>
<name>Q30R93_SULDN</name>
<evidence type="ECO:0000313" key="4">
    <source>
        <dbReference type="Proteomes" id="UP000002714"/>
    </source>
</evidence>
<dbReference type="HOGENOM" id="CLU_028868_0_0_7"/>
<organism evidence="3 4">
    <name type="scientific">Sulfurimonas denitrificans (strain ATCC 33889 / DSM 1251)</name>
    <name type="common">Thiomicrospira denitrificans (strain ATCC 33889 / DSM 1251)</name>
    <dbReference type="NCBI Taxonomy" id="326298"/>
    <lineage>
        <taxon>Bacteria</taxon>
        <taxon>Pseudomonadati</taxon>
        <taxon>Campylobacterota</taxon>
        <taxon>Epsilonproteobacteria</taxon>
        <taxon>Campylobacterales</taxon>
        <taxon>Sulfurimonadaceae</taxon>
        <taxon>Sulfurimonas</taxon>
    </lineage>
</organism>
<dbReference type="STRING" id="326298.Suden_1210"/>
<dbReference type="EMBL" id="CP000153">
    <property type="protein sequence ID" value="ABB44488.1"/>
    <property type="molecule type" value="Genomic_DNA"/>
</dbReference>
<dbReference type="Pfam" id="PF20250">
    <property type="entry name" value="FapA_N"/>
    <property type="match status" value="1"/>
</dbReference>
<reference evidence="3 4" key="1">
    <citation type="journal article" date="2008" name="Appl. Environ. Microbiol.">
        <title>Genome of the epsilonproteobacterial chemolithoautotroph Sulfurimonas denitrificans.</title>
        <authorList>
            <person name="Sievert S.M."/>
            <person name="Scott K.M."/>
            <person name="Klotz M.G."/>
            <person name="Chain P.S.G."/>
            <person name="Hauser L.J."/>
            <person name="Hemp J."/>
            <person name="Huegler M."/>
            <person name="Land M."/>
            <person name="Lapidus A."/>
            <person name="Larimer F.W."/>
            <person name="Lucas S."/>
            <person name="Malfatti S.A."/>
            <person name="Meyer F."/>
            <person name="Paulsen I.T."/>
            <person name="Ren Q."/>
            <person name="Simon J."/>
            <person name="Bailey K."/>
            <person name="Diaz E."/>
            <person name="Fitzpatrick K.A."/>
            <person name="Glover B."/>
            <person name="Gwatney N."/>
            <person name="Korajkic A."/>
            <person name="Long A."/>
            <person name="Mobberley J.M."/>
            <person name="Pantry S.N."/>
            <person name="Pazder G."/>
            <person name="Peterson S."/>
            <person name="Quintanilla J.D."/>
            <person name="Sprinkle R."/>
            <person name="Stephens J."/>
            <person name="Thomas P."/>
            <person name="Vaughn R."/>
            <person name="Weber M.J."/>
            <person name="Wooten L.L."/>
        </authorList>
    </citation>
    <scope>NUCLEOTIDE SEQUENCE [LARGE SCALE GENOMIC DNA]</scope>
    <source>
        <strain evidence="4">ATCC 33889 / DSM 1251</strain>
    </source>
</reference>
<dbReference type="eggNOG" id="COG1315">
    <property type="taxonomic scope" value="Bacteria"/>
</dbReference>
<proteinExistence type="predicted"/>
<dbReference type="Proteomes" id="UP000002714">
    <property type="component" value="Chromosome"/>
</dbReference>
<keyword evidence="4" id="KW-1185">Reference proteome</keyword>
<sequence>MAIFGSSSDTKEIVKIIRPTVIKTQNVAKELIEIAKKNGVSVNSLDFDILAVQTFMRINKENIESDWEEINKNELHELDDIVSILNKFFQIKQTYEIEVYSKDENDIFKNFHAAVGANATKCKVYLSIKEGSEVSITPKFEDEFLKYINKSKIRAGVLLYIFDEMVPELVSRVSAMAKVAGVIKYDKNQTILIAESYEPTPTTNDELIKHYERENPVEENERVDHSRRGFIHSAVEGDLLLEYIKPKKGKPGRNCRGEFMEPLEPVIKYAPDFTVDDTIEVIDSKDNILYKAKISGYISLEAKKYQIKSEMDVGEISFKTTGSIITGLDSDVSLSVQENDSQKDAIGSGMEVQVSEIDIKGNVGPNSKVHAKRATVDGQTHKTSQITATNLTINVHKGSAIGENIKITRLEHGIVDGKKVEIAQALGGNIRAKDIEIGVCASYVKATASRLIEIKKLVGSENIFTIDPLLQKEKIEDFSDNRNEINELKSAIDEVKKEIDRYKKLVKDNTDAFNEVKQRLMHYKKNGIKMPSSFVTKYKQFLKAQEHLETIVNEYKVKNDKLLLLTTKTASFQDNIFDARIINRDKWSGHNELIFKLVDPPIELSYKPQKDSIDKIFAVVESDDGIYEIRAVKE</sequence>
<gene>
    <name evidence="3" type="ordered locus">Suden_1210</name>
</gene>
<feature type="coiled-coil region" evidence="1">
    <location>
        <begin position="478"/>
        <end position="512"/>
    </location>
</feature>
<dbReference type="KEGG" id="tdn:Suden_1210"/>
<dbReference type="RefSeq" id="WP_011372840.1">
    <property type="nucleotide sequence ID" value="NC_007575.1"/>
</dbReference>
<accession>Q30R93</accession>
<protein>
    <recommendedName>
        <fullName evidence="2">Flagellar Assembly Protein A N-terminal region domain-containing protein</fullName>
    </recommendedName>
</protein>
<dbReference type="InterPro" id="IPR046866">
    <property type="entry name" value="FapA_N"/>
</dbReference>
<evidence type="ECO:0000256" key="1">
    <source>
        <dbReference type="SAM" id="Coils"/>
    </source>
</evidence>
<evidence type="ECO:0000313" key="3">
    <source>
        <dbReference type="EMBL" id="ABB44488.1"/>
    </source>
</evidence>
<feature type="domain" description="Flagellar Assembly Protein A N-terminal region" evidence="2">
    <location>
        <begin position="140"/>
        <end position="301"/>
    </location>
</feature>